<dbReference type="Pfam" id="PF12706">
    <property type="entry name" value="Lactamase_B_2"/>
    <property type="match status" value="1"/>
</dbReference>
<dbReference type="Pfam" id="PF23023">
    <property type="entry name" value="Anti-Pycsar_Apyc1"/>
    <property type="match status" value="1"/>
</dbReference>
<feature type="binding site" evidence="8">
    <location>
        <position position="207"/>
    </location>
    <ligand>
        <name>Zn(2+)</name>
        <dbReference type="ChEBI" id="CHEBI:29105"/>
        <label>1</label>
        <note>catalytic</note>
    </ligand>
</feature>
<comment type="cofactor">
    <cofactor evidence="8">
        <name>Zn(2+)</name>
        <dbReference type="ChEBI" id="CHEBI:29105"/>
    </cofactor>
    <text evidence="8">Binds 2 Zn(2+) ions.</text>
</comment>
<dbReference type="EMBL" id="MZGV01000003">
    <property type="protein sequence ID" value="OPJ64570.1"/>
    <property type="molecule type" value="Genomic_DNA"/>
</dbReference>
<keyword evidence="3 8" id="KW-0540">Nuclease</keyword>
<dbReference type="InterPro" id="IPR013471">
    <property type="entry name" value="RNase_Z/BN"/>
</dbReference>
<feature type="binding site" evidence="8">
    <location>
        <position position="65"/>
    </location>
    <ligand>
        <name>Zn(2+)</name>
        <dbReference type="ChEBI" id="CHEBI:29105"/>
        <label>2</label>
        <note>catalytic</note>
    </ligand>
</feature>
<dbReference type="InterPro" id="IPR036866">
    <property type="entry name" value="RibonucZ/Hydroxyglut_hydro"/>
</dbReference>
<evidence type="ECO:0000256" key="1">
    <source>
        <dbReference type="ARBA" id="ARBA00011738"/>
    </source>
</evidence>
<feature type="domain" description="Metallo-beta-lactamase" evidence="9">
    <location>
        <begin position="182"/>
        <end position="267"/>
    </location>
</feature>
<dbReference type="GO" id="GO:0042781">
    <property type="term" value="F:3'-tRNA processing endoribonuclease activity"/>
    <property type="evidence" value="ECO:0007669"/>
    <property type="project" value="UniProtKB-UniRule"/>
</dbReference>
<comment type="subunit">
    <text evidence="1 8">Homodimer.</text>
</comment>
<proteinExistence type="inferred from homology"/>
<dbReference type="CDD" id="cd07717">
    <property type="entry name" value="RNaseZ_ZiPD-like_MBL-fold"/>
    <property type="match status" value="1"/>
</dbReference>
<keyword evidence="2 8" id="KW-0819">tRNA processing</keyword>
<dbReference type="PANTHER" id="PTHR46018">
    <property type="entry name" value="ZINC PHOSPHODIESTERASE ELAC PROTEIN 1"/>
    <property type="match status" value="1"/>
</dbReference>
<comment type="similarity">
    <text evidence="8">Belongs to the RNase Z family.</text>
</comment>
<gene>
    <name evidence="8 10" type="primary">rnz</name>
    <name evidence="10" type="ORF">CLORY_04360</name>
</gene>
<feature type="binding site" evidence="8">
    <location>
        <position position="207"/>
    </location>
    <ligand>
        <name>Zn(2+)</name>
        <dbReference type="ChEBI" id="CHEBI:29105"/>
        <label>2</label>
        <note>catalytic</note>
    </ligand>
</feature>
<feature type="binding site" evidence="8">
    <location>
        <position position="266"/>
    </location>
    <ligand>
        <name>Zn(2+)</name>
        <dbReference type="ChEBI" id="CHEBI:29105"/>
        <label>2</label>
        <note>catalytic</note>
    </ligand>
</feature>
<comment type="function">
    <text evidence="8">Zinc phosphodiesterase, which displays some tRNA 3'-processing endonuclease activity. Probably involved in tRNA maturation, by removing a 3'-trailer from precursor tRNA.</text>
</comment>
<evidence type="ECO:0000256" key="5">
    <source>
        <dbReference type="ARBA" id="ARBA00022759"/>
    </source>
</evidence>
<evidence type="ECO:0000313" key="11">
    <source>
        <dbReference type="Proteomes" id="UP000190080"/>
    </source>
</evidence>
<evidence type="ECO:0000313" key="10">
    <source>
        <dbReference type="EMBL" id="OPJ64570.1"/>
    </source>
</evidence>
<evidence type="ECO:0000259" key="9">
    <source>
        <dbReference type="Pfam" id="PF12706"/>
    </source>
</evidence>
<dbReference type="RefSeq" id="WP_079421896.1">
    <property type="nucleotide sequence ID" value="NZ_MZGV01000003.1"/>
</dbReference>
<feature type="binding site" evidence="8">
    <location>
        <position position="61"/>
    </location>
    <ligand>
        <name>Zn(2+)</name>
        <dbReference type="ChEBI" id="CHEBI:29105"/>
        <label>1</label>
        <note>catalytic</note>
    </ligand>
</feature>
<dbReference type="SUPFAM" id="SSF56281">
    <property type="entry name" value="Metallo-hydrolase/oxidoreductase"/>
    <property type="match status" value="1"/>
</dbReference>
<dbReference type="HAMAP" id="MF_01818">
    <property type="entry name" value="RNase_Z_BN"/>
    <property type="match status" value="1"/>
</dbReference>
<dbReference type="InterPro" id="IPR001279">
    <property type="entry name" value="Metallo-B-lactamas"/>
</dbReference>
<evidence type="ECO:0000256" key="7">
    <source>
        <dbReference type="ARBA" id="ARBA00022833"/>
    </source>
</evidence>
<accession>A0A1V4IXL5</accession>
<sequence>MLDICLLGCGGSLPVPERNLTSLLLNYNGKKILIDCGEGTQVSMKILGWGFKTIDIICFTHAHADHVIGLPGILLTIANSGRETPLTIIGPPGFSSILNGLMVVCRNLPFKINYIEGSLDGSPVIDTSDLTIRSLELDHLISCIGYSVEIKRFPKFNADKAKSLNIPVKFWSILQKGQSIEFDGNTYTPNLVLSEQRKGIKVSYFTDTRPIDTIIDFVKESDLLIAEGMYGDNDELPKAVKNKHMLFSEAANIAAKANVRELWLTHFSPSLTKPEDYFQSAHEIFSNTKLGFDRIKTSLNFSND</sequence>
<evidence type="ECO:0000256" key="2">
    <source>
        <dbReference type="ARBA" id="ARBA00022694"/>
    </source>
</evidence>
<feature type="binding site" evidence="8">
    <location>
        <position position="66"/>
    </location>
    <ligand>
        <name>Zn(2+)</name>
        <dbReference type="ChEBI" id="CHEBI:29105"/>
        <label>2</label>
        <note>catalytic</note>
    </ligand>
</feature>
<dbReference type="EC" id="3.1.26.11" evidence="8"/>
<keyword evidence="7 8" id="KW-0862">Zinc</keyword>
<dbReference type="Proteomes" id="UP000190080">
    <property type="component" value="Unassembled WGS sequence"/>
</dbReference>
<comment type="catalytic activity">
    <reaction evidence="8">
        <text>Endonucleolytic cleavage of RNA, removing extra 3' nucleotides from tRNA precursor, generating 3' termini of tRNAs. A 3'-hydroxy group is left at the tRNA terminus and a 5'-phosphoryl group is left at the trailer molecule.</text>
        <dbReference type="EC" id="3.1.26.11"/>
    </reaction>
</comment>
<comment type="caution">
    <text evidence="10">The sequence shown here is derived from an EMBL/GenBank/DDBJ whole genome shotgun (WGS) entry which is preliminary data.</text>
</comment>
<keyword evidence="4 8" id="KW-0479">Metal-binding</keyword>
<keyword evidence="5 8" id="KW-0255">Endonuclease</keyword>
<name>A0A1V4IXL5_9CLOT</name>
<dbReference type="NCBIfam" id="NF000801">
    <property type="entry name" value="PRK00055.1-3"/>
    <property type="match status" value="1"/>
</dbReference>
<keyword evidence="6 8" id="KW-0378">Hydrolase</keyword>
<dbReference type="OrthoDB" id="9800940at2"/>
<evidence type="ECO:0000256" key="8">
    <source>
        <dbReference type="HAMAP-Rule" id="MF_01818"/>
    </source>
</evidence>
<dbReference type="Gene3D" id="3.60.15.10">
    <property type="entry name" value="Ribonuclease Z/Hydroxyacylglutathione hydrolase-like"/>
    <property type="match status" value="1"/>
</dbReference>
<dbReference type="STRING" id="1450648.CLORY_04360"/>
<protein>
    <recommendedName>
        <fullName evidence="8">Ribonuclease Z</fullName>
        <shortName evidence="8">RNase Z</shortName>
        <ecNumber evidence="8">3.1.26.11</ecNumber>
    </recommendedName>
    <alternativeName>
        <fullName evidence="8">tRNA 3 endonuclease</fullName>
    </alternativeName>
    <alternativeName>
        <fullName evidence="8">tRNase Z</fullName>
    </alternativeName>
</protein>
<dbReference type="PANTHER" id="PTHR46018:SF2">
    <property type="entry name" value="ZINC PHOSPHODIESTERASE ELAC PROTEIN 1"/>
    <property type="match status" value="1"/>
</dbReference>
<dbReference type="NCBIfam" id="TIGR02651">
    <property type="entry name" value="RNase_Z"/>
    <property type="match status" value="1"/>
</dbReference>
<feature type="binding site" evidence="8">
    <location>
        <position position="63"/>
    </location>
    <ligand>
        <name>Zn(2+)</name>
        <dbReference type="ChEBI" id="CHEBI:29105"/>
        <label>1</label>
        <note>catalytic</note>
    </ligand>
</feature>
<dbReference type="GO" id="GO:0008270">
    <property type="term" value="F:zinc ion binding"/>
    <property type="evidence" value="ECO:0007669"/>
    <property type="project" value="UniProtKB-UniRule"/>
</dbReference>
<keyword evidence="11" id="KW-1185">Reference proteome</keyword>
<feature type="binding site" evidence="8">
    <location>
        <position position="139"/>
    </location>
    <ligand>
        <name>Zn(2+)</name>
        <dbReference type="ChEBI" id="CHEBI:29105"/>
        <label>1</label>
        <note>catalytic</note>
    </ligand>
</feature>
<feature type="active site" description="Proton acceptor" evidence="8">
    <location>
        <position position="65"/>
    </location>
</feature>
<organism evidence="10 11">
    <name type="scientific">Clostridium oryzae</name>
    <dbReference type="NCBI Taxonomy" id="1450648"/>
    <lineage>
        <taxon>Bacteria</taxon>
        <taxon>Bacillati</taxon>
        <taxon>Bacillota</taxon>
        <taxon>Clostridia</taxon>
        <taxon>Eubacteriales</taxon>
        <taxon>Clostridiaceae</taxon>
        <taxon>Clostridium</taxon>
    </lineage>
</organism>
<evidence type="ECO:0000256" key="6">
    <source>
        <dbReference type="ARBA" id="ARBA00022801"/>
    </source>
</evidence>
<evidence type="ECO:0000256" key="3">
    <source>
        <dbReference type="ARBA" id="ARBA00022722"/>
    </source>
</evidence>
<reference evidence="10 11" key="1">
    <citation type="submission" date="2017-03" db="EMBL/GenBank/DDBJ databases">
        <title>Genome sequence of Clostridium oryzae DSM 28571.</title>
        <authorList>
            <person name="Poehlein A."/>
            <person name="Daniel R."/>
        </authorList>
    </citation>
    <scope>NUCLEOTIDE SEQUENCE [LARGE SCALE GENOMIC DNA]</scope>
    <source>
        <strain evidence="10 11">DSM 28571</strain>
    </source>
</reference>
<dbReference type="AlphaFoldDB" id="A0A1V4IXL5"/>
<evidence type="ECO:0000256" key="4">
    <source>
        <dbReference type="ARBA" id="ARBA00022723"/>
    </source>
</evidence>